<evidence type="ECO:0000256" key="4">
    <source>
        <dbReference type="ARBA" id="ARBA00004496"/>
    </source>
</evidence>
<evidence type="ECO:0000256" key="3">
    <source>
        <dbReference type="ARBA" id="ARBA00001967"/>
    </source>
</evidence>
<dbReference type="Pfam" id="PF01937">
    <property type="entry name" value="ARMT1-like_dom"/>
    <property type="match status" value="1"/>
</dbReference>
<feature type="region of interest" description="Disordered" evidence="18">
    <location>
        <begin position="91"/>
        <end position="114"/>
    </location>
</feature>
<evidence type="ECO:0000256" key="13">
    <source>
        <dbReference type="ARBA" id="ARBA00022801"/>
    </source>
</evidence>
<dbReference type="InterPro" id="IPR036075">
    <property type="entry name" value="ARMT-1-like_metal-bd_sf"/>
</dbReference>
<dbReference type="Pfam" id="PF03630">
    <property type="entry name" value="Fumble"/>
    <property type="match status" value="1"/>
</dbReference>
<evidence type="ECO:0000313" key="21">
    <source>
        <dbReference type="Proteomes" id="UP001139887"/>
    </source>
</evidence>
<keyword evidence="12" id="KW-0418">Kinase</keyword>
<dbReference type="InterPro" id="IPR004567">
    <property type="entry name" value="Type_II_PanK"/>
</dbReference>
<comment type="catalytic activity">
    <reaction evidence="1">
        <text>(R)-pantothenate + ATP = (R)-4'-phosphopantothenate + ADP + H(+)</text>
        <dbReference type="Rhea" id="RHEA:16373"/>
        <dbReference type="ChEBI" id="CHEBI:10986"/>
        <dbReference type="ChEBI" id="CHEBI:15378"/>
        <dbReference type="ChEBI" id="CHEBI:29032"/>
        <dbReference type="ChEBI" id="CHEBI:30616"/>
        <dbReference type="ChEBI" id="CHEBI:456216"/>
        <dbReference type="EC" id="2.7.1.33"/>
    </reaction>
</comment>
<dbReference type="Gene3D" id="3.40.50.10880">
    <property type="entry name" value="Uncharacterised protein PF01937, DUF89, domain 3"/>
    <property type="match status" value="1"/>
</dbReference>
<evidence type="ECO:0000256" key="18">
    <source>
        <dbReference type="SAM" id="MobiDB-lite"/>
    </source>
</evidence>
<protein>
    <recommendedName>
        <fullName evidence="6">pantothenate kinase</fullName>
        <ecNumber evidence="6">2.7.1.33</ecNumber>
    </recommendedName>
</protein>
<evidence type="ECO:0000256" key="15">
    <source>
        <dbReference type="ARBA" id="ARBA00022993"/>
    </source>
</evidence>
<evidence type="ECO:0000256" key="11">
    <source>
        <dbReference type="ARBA" id="ARBA00022741"/>
    </source>
</evidence>
<evidence type="ECO:0000259" key="19">
    <source>
        <dbReference type="Pfam" id="PF01937"/>
    </source>
</evidence>
<dbReference type="EMBL" id="JANBUW010000004">
    <property type="protein sequence ID" value="KAJ2852220.1"/>
    <property type="molecule type" value="Genomic_DNA"/>
</dbReference>
<evidence type="ECO:0000256" key="10">
    <source>
        <dbReference type="ARBA" id="ARBA00022723"/>
    </source>
</evidence>
<dbReference type="GO" id="GO:0005524">
    <property type="term" value="F:ATP binding"/>
    <property type="evidence" value="ECO:0007669"/>
    <property type="project" value="UniProtKB-KW"/>
</dbReference>
<sequence>MFGAINSSGAIIDGIKHGEANDILLPNQIERVQKVAVDIGGSLAKVVYLTSGPRSQGGRLHFTAFETDNVEKCVAFIRSLLETNRGIDEPAAEAAADNSDVASESSGDSSHEPIIMATGGGAHRFRDLLSRELGAEIRVEDEMESLTTGLNFLIREVADEVFTYSEDRPMQFVDPTADMFPYMLVNIGSGVSILKVTGEGSYERISGTSLGGGTLWGLLNLLTGVQSFDAMLEMTKSGDNTKVDMMVGDIYGTNYSKIGLKATNIASSMGGVYRKTLDKHFDDTDIARSLLYMVSNNIGQIAYLNAQLHGIRRIYFGGYFIRGHPLTMHTLSYAINFWSKGQMSALFLRHEGFLGATGAFFKTDKAVSSEPLSPTPAIAPPHMPESSAAESPAIKGRRMSLKTRRAKAYSFTENFSIAAAIADNAVGALGMLDCEPSRLMPLPQLINTSSHPYQPDTVDLMTEPRQQVYWISAMENNTKGLLALAKSGALPGCSDTDSIQQLTSFVALYLQHLQRLREQPLAYGAMSVRALLGLREQCLHEVGLEDIFAGVKQRETDAALVVLPDLLKATDKLEIVERTRTLTHNVLAGNMFDWGSTDLRDALAKGALNLERARSRISWSPEFDNSDAFVAKITSSETQYRRAVIFVDNSGADVCLGVLPFARLLLQQGTCVILAANTRPALNDVTARELLQIVQRVGQMDQTIQIAVDQGMLLVYGTGSSGPCLDLRKLDAQLVSHAQDADLVVIVGMGRAIHSNYRAQFSCDSLKLAVFKNQMAADAAGAQIYDALCKYESPEATRLL</sequence>
<dbReference type="SUPFAM" id="SSF53067">
    <property type="entry name" value="Actin-like ATPase domain"/>
    <property type="match status" value="2"/>
</dbReference>
<dbReference type="FunFam" id="3.30.420.40:FF:000025">
    <property type="entry name" value="pantothenate kinase 2, mitochondrial"/>
    <property type="match status" value="1"/>
</dbReference>
<comment type="cofactor">
    <cofactor evidence="3">
        <name>Ni(2+)</name>
        <dbReference type="ChEBI" id="CHEBI:49786"/>
    </cofactor>
</comment>
<comment type="subcellular location">
    <subcellularLocation>
        <location evidence="4">Cytoplasm</location>
    </subcellularLocation>
</comment>
<accession>A0A9W8M1B0</accession>
<evidence type="ECO:0000313" key="20">
    <source>
        <dbReference type="EMBL" id="KAJ2852220.1"/>
    </source>
</evidence>
<dbReference type="InterPro" id="IPR002791">
    <property type="entry name" value="ARMT1-like_metal-bd"/>
</dbReference>
<comment type="caution">
    <text evidence="20">The sequence shown here is derived from an EMBL/GenBank/DDBJ whole genome shotgun (WGS) entry which is preliminary data.</text>
</comment>
<dbReference type="OrthoDB" id="498611at2759"/>
<evidence type="ECO:0000256" key="14">
    <source>
        <dbReference type="ARBA" id="ARBA00022840"/>
    </source>
</evidence>
<evidence type="ECO:0000256" key="2">
    <source>
        <dbReference type="ARBA" id="ARBA00001936"/>
    </source>
</evidence>
<dbReference type="Proteomes" id="UP001139887">
    <property type="component" value="Unassembled WGS sequence"/>
</dbReference>
<name>A0A9W8M1B0_9FUNG</name>
<feature type="domain" description="Damage-control phosphatase ARMT1-like metal-binding" evidence="19">
    <location>
        <begin position="506"/>
        <end position="787"/>
    </location>
</feature>
<evidence type="ECO:0000256" key="16">
    <source>
        <dbReference type="ARBA" id="ARBA00023211"/>
    </source>
</evidence>
<keyword evidence="14" id="KW-0067">ATP-binding</keyword>
<keyword evidence="9" id="KW-0808">Transferase</keyword>
<keyword evidence="13" id="KW-0378">Hydrolase</keyword>
<evidence type="ECO:0000256" key="12">
    <source>
        <dbReference type="ARBA" id="ARBA00022777"/>
    </source>
</evidence>
<evidence type="ECO:0000256" key="9">
    <source>
        <dbReference type="ARBA" id="ARBA00022679"/>
    </source>
</evidence>
<keyword evidence="7" id="KW-0963">Cytoplasm</keyword>
<proteinExistence type="inferred from homology"/>
<keyword evidence="11" id="KW-0547">Nucleotide-binding</keyword>
<dbReference type="InterPro" id="IPR043129">
    <property type="entry name" value="ATPase_NBD"/>
</dbReference>
<keyword evidence="8" id="KW-0533">Nickel</keyword>
<dbReference type="InterPro" id="IPR035073">
    <property type="entry name" value="At2g17340_3_helix_bundle"/>
</dbReference>
<organism evidence="20 21">
    <name type="scientific">Coemansia brasiliensis</name>
    <dbReference type="NCBI Taxonomy" id="2650707"/>
    <lineage>
        <taxon>Eukaryota</taxon>
        <taxon>Fungi</taxon>
        <taxon>Fungi incertae sedis</taxon>
        <taxon>Zoopagomycota</taxon>
        <taxon>Kickxellomycotina</taxon>
        <taxon>Kickxellomycetes</taxon>
        <taxon>Kickxellales</taxon>
        <taxon>Kickxellaceae</taxon>
        <taxon>Coemansia</taxon>
    </lineage>
</organism>
<keyword evidence="10" id="KW-0479">Metal-binding</keyword>
<dbReference type="PANTHER" id="PTHR12280">
    <property type="entry name" value="PANTOTHENATE KINASE"/>
    <property type="match status" value="1"/>
</dbReference>
<feature type="compositionally biased region" description="Pro residues" evidence="18">
    <location>
        <begin position="373"/>
        <end position="383"/>
    </location>
</feature>
<dbReference type="EC" id="2.7.1.33" evidence="6"/>
<dbReference type="Gene3D" id="3.30.420.510">
    <property type="match status" value="1"/>
</dbReference>
<dbReference type="GO" id="GO:0046872">
    <property type="term" value="F:metal ion binding"/>
    <property type="evidence" value="ECO:0007669"/>
    <property type="project" value="UniProtKB-KW"/>
</dbReference>
<dbReference type="GO" id="GO:0005829">
    <property type="term" value="C:cytosol"/>
    <property type="evidence" value="ECO:0007669"/>
    <property type="project" value="TreeGrafter"/>
</dbReference>
<dbReference type="GO" id="GO:0015937">
    <property type="term" value="P:coenzyme A biosynthetic process"/>
    <property type="evidence" value="ECO:0007669"/>
    <property type="project" value="UniProtKB-KW"/>
</dbReference>
<gene>
    <name evidence="20" type="ORF">IWW36_000361</name>
</gene>
<evidence type="ECO:0000256" key="1">
    <source>
        <dbReference type="ARBA" id="ARBA00001206"/>
    </source>
</evidence>
<evidence type="ECO:0000256" key="7">
    <source>
        <dbReference type="ARBA" id="ARBA00022490"/>
    </source>
</evidence>
<dbReference type="PANTHER" id="PTHR12280:SF20">
    <property type="entry name" value="4'-PHOSPHOPANTETHEINE PHOSPHATASE"/>
    <property type="match status" value="1"/>
</dbReference>
<evidence type="ECO:0000256" key="8">
    <source>
        <dbReference type="ARBA" id="ARBA00022596"/>
    </source>
</evidence>
<dbReference type="Gene3D" id="3.30.420.40">
    <property type="match status" value="1"/>
</dbReference>
<comment type="similarity">
    <text evidence="17">Belongs to the type II pantothenate kinase family.</text>
</comment>
<evidence type="ECO:0000256" key="5">
    <source>
        <dbReference type="ARBA" id="ARBA00005225"/>
    </source>
</evidence>
<dbReference type="GO" id="GO:0005634">
    <property type="term" value="C:nucleus"/>
    <property type="evidence" value="ECO:0007669"/>
    <property type="project" value="TreeGrafter"/>
</dbReference>
<evidence type="ECO:0000256" key="6">
    <source>
        <dbReference type="ARBA" id="ARBA00012102"/>
    </source>
</evidence>
<dbReference type="NCBIfam" id="TIGR00555">
    <property type="entry name" value="panK_eukar"/>
    <property type="match status" value="1"/>
</dbReference>
<comment type="pathway">
    <text evidence="5">Cofactor biosynthesis; coenzyme A biosynthesis; CoA from (R)-pantothenate: step 1/5.</text>
</comment>
<evidence type="ECO:0000256" key="17">
    <source>
        <dbReference type="ARBA" id="ARBA00060870"/>
    </source>
</evidence>
<keyword evidence="15" id="KW-0173">Coenzyme A biosynthesis</keyword>
<comment type="cofactor">
    <cofactor evidence="2">
        <name>Mn(2+)</name>
        <dbReference type="ChEBI" id="CHEBI:29035"/>
    </cofactor>
</comment>
<dbReference type="CDD" id="cd24123">
    <property type="entry name" value="ASKHA_NBD_PanK-II_Pank4"/>
    <property type="match status" value="1"/>
</dbReference>
<feature type="compositionally biased region" description="Low complexity" evidence="18">
    <location>
        <begin position="92"/>
        <end position="108"/>
    </location>
</feature>
<dbReference type="GO" id="GO:0016787">
    <property type="term" value="F:hydrolase activity"/>
    <property type="evidence" value="ECO:0007669"/>
    <property type="project" value="UniProtKB-KW"/>
</dbReference>
<dbReference type="SUPFAM" id="SSF111321">
    <property type="entry name" value="AF1104-like"/>
    <property type="match status" value="1"/>
</dbReference>
<dbReference type="Gene3D" id="1.20.1700.10">
    <property type="entry name" value="AF1104-like"/>
    <property type="match status" value="1"/>
</dbReference>
<keyword evidence="16" id="KW-0464">Manganese</keyword>
<reference evidence="20" key="1">
    <citation type="submission" date="2022-07" db="EMBL/GenBank/DDBJ databases">
        <title>Phylogenomic reconstructions and comparative analyses of Kickxellomycotina fungi.</title>
        <authorList>
            <person name="Reynolds N.K."/>
            <person name="Stajich J.E."/>
            <person name="Barry K."/>
            <person name="Grigoriev I.V."/>
            <person name="Crous P."/>
            <person name="Smith M.E."/>
        </authorList>
    </citation>
    <scope>NUCLEOTIDE SEQUENCE</scope>
    <source>
        <strain evidence="20">NRRL 1566</strain>
    </source>
</reference>
<dbReference type="GO" id="GO:0004594">
    <property type="term" value="F:pantothenate kinase activity"/>
    <property type="evidence" value="ECO:0007669"/>
    <property type="project" value="UniProtKB-EC"/>
</dbReference>
<keyword evidence="21" id="KW-1185">Reference proteome</keyword>
<dbReference type="AlphaFoldDB" id="A0A9W8M1B0"/>
<feature type="region of interest" description="Disordered" evidence="18">
    <location>
        <begin position="371"/>
        <end position="394"/>
    </location>
</feature>